<dbReference type="Proteomes" id="UP000030017">
    <property type="component" value="Unassembled WGS sequence"/>
</dbReference>
<feature type="compositionally biased region" description="Low complexity" evidence="1">
    <location>
        <begin position="171"/>
        <end position="191"/>
    </location>
</feature>
<name>A0A0A0ELX6_9GAMM</name>
<feature type="signal peptide" evidence="2">
    <location>
        <begin position="1"/>
        <end position="15"/>
    </location>
</feature>
<dbReference type="eggNOG" id="COG0457">
    <property type="taxonomic scope" value="Bacteria"/>
</dbReference>
<sequence>MVFACRLFAATVLVAGLAACDSMPTKGTGYAAVLGAAEAEVSAGRVESALVGFNEAAKADPTSKEPWVRTAQLQFDAGNYGRAIVAAEEVLQRDPTDMVADSVLTVSGLRIASQALQRLQGNGALASHTARTEAERLAATMRATMGEDILDSGDAGDRKTRATASRRRAVPRPATAPTAATKAPTAETPAPQRRAIANPFGGMGN</sequence>
<keyword evidence="2" id="KW-0732">Signal</keyword>
<reference evidence="3 4" key="1">
    <citation type="submission" date="2013-08" db="EMBL/GenBank/DDBJ databases">
        <title>Genome sequencing of Lysobacter.</title>
        <authorList>
            <person name="Zhang S."/>
            <person name="Wang G."/>
        </authorList>
    </citation>
    <scope>NUCLEOTIDE SEQUENCE [LARGE SCALE GENOMIC DNA]</scope>
    <source>
        <strain evidence="3 4">Ko07</strain>
    </source>
</reference>
<feature type="chain" id="PRO_5012768434" evidence="2">
    <location>
        <begin position="16"/>
        <end position="205"/>
    </location>
</feature>
<comment type="caution">
    <text evidence="3">The sequence shown here is derived from an EMBL/GenBank/DDBJ whole genome shotgun (WGS) entry which is preliminary data.</text>
</comment>
<gene>
    <name evidence="3" type="ORF">N792_11095</name>
</gene>
<evidence type="ECO:0000256" key="2">
    <source>
        <dbReference type="SAM" id="SignalP"/>
    </source>
</evidence>
<dbReference type="EMBL" id="AVPS01000007">
    <property type="protein sequence ID" value="KGM51285.1"/>
    <property type="molecule type" value="Genomic_DNA"/>
</dbReference>
<dbReference type="STRING" id="1122185.N792_11095"/>
<dbReference type="SUPFAM" id="SSF48452">
    <property type="entry name" value="TPR-like"/>
    <property type="match status" value="1"/>
</dbReference>
<feature type="region of interest" description="Disordered" evidence="1">
    <location>
        <begin position="148"/>
        <end position="205"/>
    </location>
</feature>
<evidence type="ECO:0000313" key="3">
    <source>
        <dbReference type="EMBL" id="KGM51285.1"/>
    </source>
</evidence>
<dbReference type="PROSITE" id="PS51257">
    <property type="entry name" value="PROKAR_LIPOPROTEIN"/>
    <property type="match status" value="1"/>
</dbReference>
<dbReference type="InterPro" id="IPR011990">
    <property type="entry name" value="TPR-like_helical_dom_sf"/>
</dbReference>
<organism evidence="3 4">
    <name type="scientific">Lysobacter concretionis Ko07 = DSM 16239</name>
    <dbReference type="NCBI Taxonomy" id="1122185"/>
    <lineage>
        <taxon>Bacteria</taxon>
        <taxon>Pseudomonadati</taxon>
        <taxon>Pseudomonadota</taxon>
        <taxon>Gammaproteobacteria</taxon>
        <taxon>Lysobacterales</taxon>
        <taxon>Lysobacteraceae</taxon>
        <taxon>Novilysobacter</taxon>
    </lineage>
</organism>
<evidence type="ECO:0000256" key="1">
    <source>
        <dbReference type="SAM" id="MobiDB-lite"/>
    </source>
</evidence>
<evidence type="ECO:0000313" key="4">
    <source>
        <dbReference type="Proteomes" id="UP000030017"/>
    </source>
</evidence>
<proteinExistence type="predicted"/>
<keyword evidence="4" id="KW-1185">Reference proteome</keyword>
<dbReference type="Gene3D" id="1.25.40.10">
    <property type="entry name" value="Tetratricopeptide repeat domain"/>
    <property type="match status" value="1"/>
</dbReference>
<protein>
    <submittedName>
        <fullName evidence="3">Uncharacterized protein</fullName>
    </submittedName>
</protein>
<dbReference type="AlphaFoldDB" id="A0A0A0ELX6"/>
<accession>A0A0A0ELX6</accession>